<organism evidence="2 3">
    <name type="scientific">Brassicogethes aeneus</name>
    <name type="common">Rape pollen beetle</name>
    <name type="synonym">Meligethes aeneus</name>
    <dbReference type="NCBI Taxonomy" id="1431903"/>
    <lineage>
        <taxon>Eukaryota</taxon>
        <taxon>Metazoa</taxon>
        <taxon>Ecdysozoa</taxon>
        <taxon>Arthropoda</taxon>
        <taxon>Hexapoda</taxon>
        <taxon>Insecta</taxon>
        <taxon>Pterygota</taxon>
        <taxon>Neoptera</taxon>
        <taxon>Endopterygota</taxon>
        <taxon>Coleoptera</taxon>
        <taxon>Polyphaga</taxon>
        <taxon>Cucujiformia</taxon>
        <taxon>Nitidulidae</taxon>
        <taxon>Meligethinae</taxon>
        <taxon>Brassicogethes</taxon>
    </lineage>
</organism>
<feature type="region of interest" description="Disordered" evidence="1">
    <location>
        <begin position="31"/>
        <end position="52"/>
    </location>
</feature>
<name>A0A9P0AXW3_BRAAE</name>
<dbReference type="AlphaFoldDB" id="A0A9P0AXW3"/>
<proteinExistence type="predicted"/>
<sequence>MAFWRDRAYWKKPLTDEELLLAAEQAEIEISEELPLDNSPDTDTESDFEKENVPSELPQRDIFLIDNEDDQNVLINRAPFDRTECVARVTVRRDWFESSLRPCFAWRRRHATECDFFASASHPLSNGNTCRARYMRNSPNSGVRAHGDTHFRVVFCFGVKGREGLGDCRENRPDCFLIQASLLLLTILIYDNGASSSSSCICWEGYKAEYNQNGAHCRAHNQFHIMPCNMPKAPKCQCSGKASSILKDRTGTWCTRYRKGEELTRWPCENTKEWDDFFKKNPDFI</sequence>
<evidence type="ECO:0000313" key="3">
    <source>
        <dbReference type="Proteomes" id="UP001154078"/>
    </source>
</evidence>
<accession>A0A9P0AXW3</accession>
<evidence type="ECO:0000313" key="2">
    <source>
        <dbReference type="EMBL" id="CAH0550548.1"/>
    </source>
</evidence>
<gene>
    <name evidence="2" type="ORF">MELIAE_LOCUS3341</name>
</gene>
<evidence type="ECO:0000256" key="1">
    <source>
        <dbReference type="SAM" id="MobiDB-lite"/>
    </source>
</evidence>
<feature type="compositionally biased region" description="Acidic residues" evidence="1">
    <location>
        <begin position="31"/>
        <end position="46"/>
    </location>
</feature>
<keyword evidence="3" id="KW-1185">Reference proteome</keyword>
<dbReference type="Proteomes" id="UP001154078">
    <property type="component" value="Chromosome 2"/>
</dbReference>
<protein>
    <submittedName>
        <fullName evidence="2">Uncharacterized protein</fullName>
    </submittedName>
</protein>
<dbReference type="EMBL" id="OV121133">
    <property type="protein sequence ID" value="CAH0550548.1"/>
    <property type="molecule type" value="Genomic_DNA"/>
</dbReference>
<reference evidence="2" key="1">
    <citation type="submission" date="2021-12" db="EMBL/GenBank/DDBJ databases">
        <authorList>
            <person name="King R."/>
        </authorList>
    </citation>
    <scope>NUCLEOTIDE SEQUENCE</scope>
</reference>
<dbReference type="OrthoDB" id="6694653at2759"/>